<dbReference type="AlphaFoldDB" id="A0A1I4Y0X3"/>
<dbReference type="Proteomes" id="UP000199149">
    <property type="component" value="Unassembled WGS sequence"/>
</dbReference>
<name>A0A1I4Y0X3_9FLAO</name>
<evidence type="ECO:0000313" key="1">
    <source>
        <dbReference type="EMBL" id="SFN31283.1"/>
    </source>
</evidence>
<dbReference type="EMBL" id="FOUZ01000010">
    <property type="protein sequence ID" value="SFN31283.1"/>
    <property type="molecule type" value="Genomic_DNA"/>
</dbReference>
<accession>A0A1I4Y0X3</accession>
<organism evidence="1 2">
    <name type="scientific">Algoriella xinjiangensis</name>
    <dbReference type="NCBI Taxonomy" id="684065"/>
    <lineage>
        <taxon>Bacteria</taxon>
        <taxon>Pseudomonadati</taxon>
        <taxon>Bacteroidota</taxon>
        <taxon>Flavobacteriia</taxon>
        <taxon>Flavobacteriales</taxon>
        <taxon>Weeksellaceae</taxon>
        <taxon>Algoriella</taxon>
    </lineage>
</organism>
<keyword evidence="2" id="KW-1185">Reference proteome</keyword>
<evidence type="ECO:0000313" key="2">
    <source>
        <dbReference type="Proteomes" id="UP000199149"/>
    </source>
</evidence>
<sequence length="214" mass="24320">MKNLYNIVFVLISTLTFSQVGINTEQPTRTLDVNGNERLQNTEYKINDPNYTKVLVINDDGNVDAWDKVDIMNKVSDLIVETKKFYSSISPDPNIQVPCGKFVMRFSGDANNNTIPQIKLKTPNTTATTIYYNIITKQNSSGNSFSPNNTLNTNQTLSINTSNNFISIDDTYSINKLDEIYLSYPGDNNIYRITYLARTMSDTEFSYSMICEKF</sequence>
<dbReference type="STRING" id="684065.SAMN05421738_11042"/>
<dbReference type="OrthoDB" id="1251983at2"/>
<gene>
    <name evidence="1" type="ORF">SAMN05421738_11042</name>
</gene>
<reference evidence="2" key="1">
    <citation type="submission" date="2016-10" db="EMBL/GenBank/DDBJ databases">
        <authorList>
            <person name="Varghese N."/>
            <person name="Submissions S."/>
        </authorList>
    </citation>
    <scope>NUCLEOTIDE SEQUENCE [LARGE SCALE GENOMIC DNA]</scope>
    <source>
        <strain evidence="2">XJ109</strain>
    </source>
</reference>
<proteinExistence type="predicted"/>
<dbReference type="RefSeq" id="WP_092908615.1">
    <property type="nucleotide sequence ID" value="NZ_FOUZ01000010.1"/>
</dbReference>
<protein>
    <submittedName>
        <fullName evidence="1">Uncharacterized protein</fullName>
    </submittedName>
</protein>